<keyword evidence="1" id="KW-0808">Transferase</keyword>
<dbReference type="Gene3D" id="3.30.160.20">
    <property type="match status" value="3"/>
</dbReference>
<dbReference type="InterPro" id="IPR000719">
    <property type="entry name" value="Prot_kinase_dom"/>
</dbReference>
<dbReference type="InterPro" id="IPR017441">
    <property type="entry name" value="Protein_kinase_ATP_BS"/>
</dbReference>
<feature type="domain" description="DRBM" evidence="9">
    <location>
        <begin position="211"/>
        <end position="279"/>
    </location>
</feature>
<evidence type="ECO:0000256" key="3">
    <source>
        <dbReference type="ARBA" id="ARBA00022777"/>
    </source>
</evidence>
<dbReference type="GO" id="GO:0005524">
    <property type="term" value="F:ATP binding"/>
    <property type="evidence" value="ECO:0007669"/>
    <property type="project" value="UniProtKB-UniRule"/>
</dbReference>
<name>A0A3Q4MP04_NEOBR</name>
<dbReference type="Bgee" id="ENSNBRG00000011967">
    <property type="expression patterns" value="Expressed in muscle tissue and 7 other cell types or tissues"/>
</dbReference>
<dbReference type="Pfam" id="PF00035">
    <property type="entry name" value="dsrm"/>
    <property type="match status" value="2"/>
</dbReference>
<dbReference type="InterPro" id="IPR014720">
    <property type="entry name" value="dsRBD_dom"/>
</dbReference>
<keyword evidence="5" id="KW-0694">RNA-binding</keyword>
<evidence type="ECO:0000256" key="7">
    <source>
        <dbReference type="SAM" id="MobiDB-lite"/>
    </source>
</evidence>
<keyword evidence="11" id="KW-1185">Reference proteome</keyword>
<feature type="region of interest" description="Disordered" evidence="7">
    <location>
        <begin position="164"/>
        <end position="183"/>
    </location>
</feature>
<feature type="domain" description="DRBM" evidence="9">
    <location>
        <begin position="5"/>
        <end position="73"/>
    </location>
</feature>
<dbReference type="SMART" id="SM00358">
    <property type="entry name" value="DSRM"/>
    <property type="match status" value="2"/>
</dbReference>
<dbReference type="PROSITE" id="PS50011">
    <property type="entry name" value="PROTEIN_KINASE_DOM"/>
    <property type="match status" value="1"/>
</dbReference>
<dbReference type="CDD" id="cd19903">
    <property type="entry name" value="DSRM_EIF2AK2_rpt1"/>
    <property type="match status" value="1"/>
</dbReference>
<evidence type="ECO:0000256" key="2">
    <source>
        <dbReference type="ARBA" id="ARBA00022741"/>
    </source>
</evidence>
<dbReference type="InterPro" id="IPR011009">
    <property type="entry name" value="Kinase-like_dom_sf"/>
</dbReference>
<accession>A0A3Q4MP04</accession>
<dbReference type="GO" id="GO:0005634">
    <property type="term" value="C:nucleus"/>
    <property type="evidence" value="ECO:0007669"/>
    <property type="project" value="TreeGrafter"/>
</dbReference>
<dbReference type="PROSITE" id="PS50137">
    <property type="entry name" value="DS_RBD"/>
    <property type="match status" value="2"/>
</dbReference>
<dbReference type="Ensembl" id="ENSNBRT00000016069.1">
    <property type="protein sequence ID" value="ENSNBRP00000015644.1"/>
    <property type="gene ID" value="ENSNBRG00000011967.1"/>
</dbReference>
<dbReference type="Gene3D" id="3.30.200.20">
    <property type="entry name" value="Phosphorylase Kinase, domain 1"/>
    <property type="match status" value="1"/>
</dbReference>
<evidence type="ECO:0000256" key="6">
    <source>
        <dbReference type="PROSITE-ProRule" id="PRU10141"/>
    </source>
</evidence>
<dbReference type="SMART" id="SM00220">
    <property type="entry name" value="S_TKc"/>
    <property type="match status" value="1"/>
</dbReference>
<dbReference type="PROSITE" id="PS00107">
    <property type="entry name" value="PROTEIN_KINASE_ATP"/>
    <property type="match status" value="1"/>
</dbReference>
<sequence length="653" mass="75197">MATKNYVAELNEYAQRNRLKLKYEYLGSDGPDHNKVFSQKAIIDGKDYPKGVGKTKKDAKVKAAENALRCLLDGKCQDLTENAAEASTSAETDINFICWLNEYGQRNRLTIKPMETTRPGPNNAIPWCSFMVGEKEYPAVSGKTAREAKEEAAKLVYDIINGNKTTDTADENHSDGSGQQSEDWSENVFDLCTTTKNLTVNSKDPSSVETNYIGLVNDYCQRENCSYTFVDEKICGTPDKRQFFYKLRINNTQYPVGKGKSIKEAKQSAARLAWFVLQEQSSKVLIFLSLLLWEKGKCQVTVPRRKTCQNHWYFSETSKSVNTHTDMLPSRILISEVYKSFLYLIITLHFLHKCVVAVHRFTSEFEPLEHLGKGAFGSVYKVKDKQLKIEYAVKIGCYKEKSLREVRTLSDLFHRNIVRYYTFWMQDTGYEWDLRDSYDSYASSHTADNPETKFLYIQMELCAKNTLRDWIDEKNKESVQNLKRREESLRIAQEIVCGVEYIHSRNHIHRDLKPANIMFGVEGEVKIGDFGLVTSDDDDEERTVCKGTPSYMAPEQRSERKYDRKVDMFALGLIFFELLWKLSTGSERAKVRFTARFPEEFSVTFTKEKQIINSLLSEKPEDRPDASAVKAELEEWTQIFNSHKASHQENQTV</sequence>
<evidence type="ECO:0000256" key="5">
    <source>
        <dbReference type="PROSITE-ProRule" id="PRU00266"/>
    </source>
</evidence>
<evidence type="ECO:0000259" key="8">
    <source>
        <dbReference type="PROSITE" id="PS50011"/>
    </source>
</evidence>
<feature type="domain" description="Protein kinase" evidence="8">
    <location>
        <begin position="365"/>
        <end position="637"/>
    </location>
</feature>
<dbReference type="PANTHER" id="PTHR11042:SF166">
    <property type="entry name" value="EUKARYOTIC TRANSLATION INITIATION FACTOR 2-ALPHA KINASE 3"/>
    <property type="match status" value="1"/>
</dbReference>
<keyword evidence="2 6" id="KW-0547">Nucleotide-binding</keyword>
<dbReference type="SUPFAM" id="SSF56112">
    <property type="entry name" value="Protein kinase-like (PK-like)"/>
    <property type="match status" value="1"/>
</dbReference>
<reference evidence="10" key="1">
    <citation type="submission" date="2025-08" db="UniProtKB">
        <authorList>
            <consortium name="Ensembl"/>
        </authorList>
    </citation>
    <scope>IDENTIFICATION</scope>
</reference>
<dbReference type="SUPFAM" id="SSF54768">
    <property type="entry name" value="dsRNA-binding domain-like"/>
    <property type="match status" value="3"/>
</dbReference>
<evidence type="ECO:0000259" key="9">
    <source>
        <dbReference type="PROSITE" id="PS50137"/>
    </source>
</evidence>
<dbReference type="Gene3D" id="1.10.510.10">
    <property type="entry name" value="Transferase(Phosphotransferase) domain 1"/>
    <property type="match status" value="1"/>
</dbReference>
<protein>
    <submittedName>
        <fullName evidence="10">Interferon-induced, double-stranded RNA-activated protein kinase-like</fullName>
    </submittedName>
</protein>
<organism evidence="10 11">
    <name type="scientific">Neolamprologus brichardi</name>
    <name type="common">Fairy cichlid</name>
    <name type="synonym">Lamprologus brichardi</name>
    <dbReference type="NCBI Taxonomy" id="32507"/>
    <lineage>
        <taxon>Eukaryota</taxon>
        <taxon>Metazoa</taxon>
        <taxon>Chordata</taxon>
        <taxon>Craniata</taxon>
        <taxon>Vertebrata</taxon>
        <taxon>Euteleostomi</taxon>
        <taxon>Actinopterygii</taxon>
        <taxon>Neopterygii</taxon>
        <taxon>Teleostei</taxon>
        <taxon>Neoteleostei</taxon>
        <taxon>Acanthomorphata</taxon>
        <taxon>Ovalentaria</taxon>
        <taxon>Cichlomorphae</taxon>
        <taxon>Cichliformes</taxon>
        <taxon>Cichlidae</taxon>
        <taxon>African cichlids</taxon>
        <taxon>Pseudocrenilabrinae</taxon>
        <taxon>Lamprologini</taxon>
        <taxon>Neolamprologus</taxon>
    </lineage>
</organism>
<dbReference type="Pfam" id="PF00069">
    <property type="entry name" value="Pkinase"/>
    <property type="match status" value="1"/>
</dbReference>
<dbReference type="STRING" id="32507.ENSNBRP00000015644"/>
<dbReference type="GO" id="GO:0003725">
    <property type="term" value="F:double-stranded RNA binding"/>
    <property type="evidence" value="ECO:0007669"/>
    <property type="project" value="InterPro"/>
</dbReference>
<dbReference type="PANTHER" id="PTHR11042">
    <property type="entry name" value="EUKARYOTIC TRANSLATION INITIATION FACTOR 2-ALPHA KINASE EIF2-ALPHA KINASE -RELATED"/>
    <property type="match status" value="1"/>
</dbReference>
<dbReference type="InterPro" id="IPR044452">
    <property type="entry name" value="EIF2AK2_DSRM_1"/>
</dbReference>
<dbReference type="GO" id="GO:0004694">
    <property type="term" value="F:eukaryotic translation initiation factor 2alpha kinase activity"/>
    <property type="evidence" value="ECO:0007669"/>
    <property type="project" value="TreeGrafter"/>
</dbReference>
<reference evidence="10" key="2">
    <citation type="submission" date="2025-09" db="UniProtKB">
        <authorList>
            <consortium name="Ensembl"/>
        </authorList>
    </citation>
    <scope>IDENTIFICATION</scope>
</reference>
<dbReference type="GeneTree" id="ENSGT00940000163863"/>
<evidence type="ECO:0000256" key="4">
    <source>
        <dbReference type="ARBA" id="ARBA00022840"/>
    </source>
</evidence>
<keyword evidence="3" id="KW-0418">Kinase</keyword>
<feature type="binding site" evidence="6">
    <location>
        <position position="394"/>
    </location>
    <ligand>
        <name>ATP</name>
        <dbReference type="ChEBI" id="CHEBI:30616"/>
    </ligand>
</feature>
<dbReference type="AlphaFoldDB" id="A0A3Q4MP04"/>
<proteinExistence type="predicted"/>
<evidence type="ECO:0000313" key="10">
    <source>
        <dbReference type="Ensembl" id="ENSNBRP00000015644.1"/>
    </source>
</evidence>
<dbReference type="InterPro" id="IPR050339">
    <property type="entry name" value="CC_SR_Kinase"/>
</dbReference>
<keyword evidence="4 6" id="KW-0067">ATP-binding</keyword>
<evidence type="ECO:0000256" key="1">
    <source>
        <dbReference type="ARBA" id="ARBA00022679"/>
    </source>
</evidence>
<dbReference type="Proteomes" id="UP000261580">
    <property type="component" value="Unassembled WGS sequence"/>
</dbReference>
<dbReference type="GO" id="GO:0005737">
    <property type="term" value="C:cytoplasm"/>
    <property type="evidence" value="ECO:0007669"/>
    <property type="project" value="TreeGrafter"/>
</dbReference>
<evidence type="ECO:0000313" key="11">
    <source>
        <dbReference type="Proteomes" id="UP000261580"/>
    </source>
</evidence>